<reference evidence="1" key="1">
    <citation type="submission" date="2004-09" db="EMBL/GenBank/DDBJ databases">
        <title>SAR116.</title>
        <authorList>
            <person name="Sabehi G."/>
            <person name="Beja O."/>
        </authorList>
    </citation>
    <scope>NUCLEOTIDE SEQUENCE</scope>
</reference>
<dbReference type="SUPFAM" id="SSF81901">
    <property type="entry name" value="HCP-like"/>
    <property type="match status" value="2"/>
</dbReference>
<dbReference type="PANTHER" id="PTHR43628">
    <property type="entry name" value="ACTIVATOR OF C KINASE PROTEIN 1-RELATED"/>
    <property type="match status" value="1"/>
</dbReference>
<dbReference type="AlphaFoldDB" id="Q5UEX3"/>
<dbReference type="EMBL" id="AY744399">
    <property type="protein sequence ID" value="AAV31648.1"/>
    <property type="molecule type" value="Genomic_DNA"/>
</dbReference>
<dbReference type="Pfam" id="PF08238">
    <property type="entry name" value="Sel1"/>
    <property type="match status" value="4"/>
</dbReference>
<organism evidence="1">
    <name type="scientific">uncultured alpha proteobacterium EBAC2C11</name>
    <dbReference type="NCBI Taxonomy" id="295349"/>
    <lineage>
        <taxon>Bacteria</taxon>
        <taxon>Pseudomonadati</taxon>
        <taxon>Pseudomonadota</taxon>
        <taxon>Alphaproteobacteria</taxon>
        <taxon>Candidatus Puniceispirillales</taxon>
        <taxon>environmental samples</taxon>
    </lineage>
</organism>
<gene>
    <name evidence="1" type="ORF">Red2C11_64</name>
</gene>
<dbReference type="PANTHER" id="PTHR43628:SF1">
    <property type="entry name" value="CHITIN SYNTHASE REGULATORY FACTOR 2-RELATED"/>
    <property type="match status" value="1"/>
</dbReference>
<dbReference type="Gene3D" id="1.25.40.10">
    <property type="entry name" value="Tetratricopeptide repeat domain"/>
    <property type="match status" value="1"/>
</dbReference>
<evidence type="ECO:0000313" key="1">
    <source>
        <dbReference type="EMBL" id="AAV31648.1"/>
    </source>
</evidence>
<proteinExistence type="predicted"/>
<name>Q5UEX3_9PROT</name>
<protein>
    <submittedName>
        <fullName evidence="1">Uncharacterized protein</fullName>
    </submittedName>
</protein>
<dbReference type="InterPro" id="IPR011990">
    <property type="entry name" value="TPR-like_helical_dom_sf"/>
</dbReference>
<accession>Q5UEX3</accession>
<sequence length="321" mass="35323">MALLNIVRFNSKDSATVQMNGLANDNAWDADFQFIDGVRFDNGDLTLQKGWAGLASNNLEQSAKSGSGLAQSCLSHMYREGFGVEKDPVKAFQWCSAAAEHKDKPEATFELAMMYWHGLGVKQCKATAVLLLDVAGKQDHSLALFKLAEYFFEVAENGSGLKKGFDSCHRSAELGLVEAQFNLGVMFENGLGTEQNFKKAATWYHRAATRGDERAMNNLASLYWHGKGVSKDKLKAETLFALAVDENSNLAHVNLGLICAERDNSKSPDLNVLTLLLSSYSKGSPKIKSLINSALKRTSVKNIIRATQNTKRFLTQKESKN</sequence>
<dbReference type="InterPro" id="IPR052945">
    <property type="entry name" value="Mitotic_Regulator"/>
</dbReference>
<dbReference type="SMART" id="SM00671">
    <property type="entry name" value="SEL1"/>
    <property type="match status" value="4"/>
</dbReference>
<dbReference type="InterPro" id="IPR006597">
    <property type="entry name" value="Sel1-like"/>
</dbReference>